<feature type="region of interest" description="Disordered" evidence="1">
    <location>
        <begin position="77"/>
        <end position="181"/>
    </location>
</feature>
<reference evidence="3 4" key="1">
    <citation type="submission" date="2024-10" db="EMBL/GenBank/DDBJ databases">
        <title>Updated reference genomes for cyclostephanoid diatoms.</title>
        <authorList>
            <person name="Roberts W.R."/>
            <person name="Alverson A.J."/>
        </authorList>
    </citation>
    <scope>NUCLEOTIDE SEQUENCE [LARGE SCALE GENOMIC DNA]</scope>
    <source>
        <strain evidence="3 4">AJA010-31</strain>
    </source>
</reference>
<evidence type="ECO:0000313" key="3">
    <source>
        <dbReference type="EMBL" id="KAL3787517.1"/>
    </source>
</evidence>
<sequence>MKVSIALLAAAPLAASAAHPQRVRKGASARRSNVQRRVQDAPAPEGAPEGVAVDPVPPEMMESMSLGFDVATVAATEPAKEEDVVTTVGATEPVKEEDLATTAAPTEPAKEEDVVTTGAATEPSKEEDLATTAAATEPAKEEDVVTTGAATEPAKEEDVVTTGAPTEPSKEEDVEMSMPEDEATSMSVAVEATEPPKEDEPMIEEPPMIEEMSMPELEMSVYEAVDDQPPFVEEVAEDAESDDVTEEEEPEYSGDDMAMVDPAVEGEDESGSMILGSSLAAIAITAAMMFM</sequence>
<feature type="compositionally biased region" description="Acidic residues" evidence="1">
    <location>
        <begin position="170"/>
        <end position="181"/>
    </location>
</feature>
<feature type="region of interest" description="Disordered" evidence="1">
    <location>
        <begin position="234"/>
        <end position="259"/>
    </location>
</feature>
<dbReference type="AlphaFoldDB" id="A0ABD3PIG5"/>
<keyword evidence="4" id="KW-1185">Reference proteome</keyword>
<evidence type="ECO:0000256" key="1">
    <source>
        <dbReference type="SAM" id="MobiDB-lite"/>
    </source>
</evidence>
<evidence type="ECO:0000313" key="4">
    <source>
        <dbReference type="Proteomes" id="UP001530400"/>
    </source>
</evidence>
<feature type="compositionally biased region" description="Acidic residues" evidence="1">
    <location>
        <begin position="234"/>
        <end position="254"/>
    </location>
</feature>
<dbReference type="EMBL" id="JALLPJ020000608">
    <property type="protein sequence ID" value="KAL3787517.1"/>
    <property type="molecule type" value="Genomic_DNA"/>
</dbReference>
<dbReference type="Proteomes" id="UP001530400">
    <property type="component" value="Unassembled WGS sequence"/>
</dbReference>
<keyword evidence="2" id="KW-0732">Signal</keyword>
<proteinExistence type="predicted"/>
<gene>
    <name evidence="3" type="ORF">ACHAWO_003507</name>
</gene>
<feature type="region of interest" description="Disordered" evidence="1">
    <location>
        <begin position="16"/>
        <end position="58"/>
    </location>
</feature>
<protein>
    <submittedName>
        <fullName evidence="3">Uncharacterized protein</fullName>
    </submittedName>
</protein>
<feature type="compositionally biased region" description="Low complexity" evidence="1">
    <location>
        <begin position="41"/>
        <end position="53"/>
    </location>
</feature>
<accession>A0ABD3PIG5</accession>
<name>A0ABD3PIG5_9STRA</name>
<feature type="chain" id="PRO_5044823959" evidence="2">
    <location>
        <begin position="18"/>
        <end position="291"/>
    </location>
</feature>
<comment type="caution">
    <text evidence="3">The sequence shown here is derived from an EMBL/GenBank/DDBJ whole genome shotgun (WGS) entry which is preliminary data.</text>
</comment>
<organism evidence="3 4">
    <name type="scientific">Cyclotella atomus</name>
    <dbReference type="NCBI Taxonomy" id="382360"/>
    <lineage>
        <taxon>Eukaryota</taxon>
        <taxon>Sar</taxon>
        <taxon>Stramenopiles</taxon>
        <taxon>Ochrophyta</taxon>
        <taxon>Bacillariophyta</taxon>
        <taxon>Coscinodiscophyceae</taxon>
        <taxon>Thalassiosirophycidae</taxon>
        <taxon>Stephanodiscales</taxon>
        <taxon>Stephanodiscaceae</taxon>
        <taxon>Cyclotella</taxon>
    </lineage>
</organism>
<feature type="signal peptide" evidence="2">
    <location>
        <begin position="1"/>
        <end position="17"/>
    </location>
</feature>
<evidence type="ECO:0000256" key="2">
    <source>
        <dbReference type="SAM" id="SignalP"/>
    </source>
</evidence>